<evidence type="ECO:0000313" key="7">
    <source>
        <dbReference type="EMBL" id="KAA3439229.1"/>
    </source>
</evidence>
<dbReference type="InterPro" id="IPR004752">
    <property type="entry name" value="AmpG_permease/AT-1"/>
</dbReference>
<feature type="transmembrane region" description="Helical" evidence="6">
    <location>
        <begin position="270"/>
        <end position="291"/>
    </location>
</feature>
<dbReference type="EMBL" id="VKKY01000001">
    <property type="protein sequence ID" value="KAA3439229.1"/>
    <property type="molecule type" value="Genomic_DNA"/>
</dbReference>
<dbReference type="GO" id="GO:0022857">
    <property type="term" value="F:transmembrane transporter activity"/>
    <property type="evidence" value="ECO:0007669"/>
    <property type="project" value="InterPro"/>
</dbReference>
<feature type="transmembrane region" description="Helical" evidence="6">
    <location>
        <begin position="148"/>
        <end position="167"/>
    </location>
</feature>
<dbReference type="GO" id="GO:0016020">
    <property type="term" value="C:membrane"/>
    <property type="evidence" value="ECO:0007669"/>
    <property type="project" value="UniProtKB-SubCell"/>
</dbReference>
<proteinExistence type="predicted"/>
<dbReference type="OrthoDB" id="924673at2"/>
<feature type="transmembrane region" description="Helical" evidence="6">
    <location>
        <begin position="232"/>
        <end position="250"/>
    </location>
</feature>
<dbReference type="SUPFAM" id="SSF103473">
    <property type="entry name" value="MFS general substrate transporter"/>
    <property type="match status" value="1"/>
</dbReference>
<comment type="caution">
    <text evidence="7">The sequence shown here is derived from an EMBL/GenBank/DDBJ whole genome shotgun (WGS) entry which is preliminary data.</text>
</comment>
<protein>
    <submittedName>
        <fullName evidence="7">MFS transporter</fullName>
    </submittedName>
</protein>
<feature type="transmembrane region" description="Helical" evidence="6">
    <location>
        <begin position="173"/>
        <end position="193"/>
    </location>
</feature>
<reference evidence="7 8" key="1">
    <citation type="submission" date="2019-07" db="EMBL/GenBank/DDBJ databases">
        <title>Rufibacter sp. nov., isolated from lake sediment.</title>
        <authorList>
            <person name="Qu J.-H."/>
        </authorList>
    </citation>
    <scope>NUCLEOTIDE SEQUENCE [LARGE SCALE GENOMIC DNA]</scope>
    <source>
        <strain evidence="7 8">NBS58-1</strain>
    </source>
</reference>
<dbReference type="Proteomes" id="UP000324133">
    <property type="component" value="Unassembled WGS sequence"/>
</dbReference>
<evidence type="ECO:0000256" key="1">
    <source>
        <dbReference type="ARBA" id="ARBA00004141"/>
    </source>
</evidence>
<evidence type="ECO:0000313" key="8">
    <source>
        <dbReference type="Proteomes" id="UP000324133"/>
    </source>
</evidence>
<keyword evidence="4 6" id="KW-1133">Transmembrane helix</keyword>
<keyword evidence="8" id="KW-1185">Reference proteome</keyword>
<feature type="transmembrane region" description="Helical" evidence="6">
    <location>
        <begin position="298"/>
        <end position="319"/>
    </location>
</feature>
<evidence type="ECO:0000256" key="2">
    <source>
        <dbReference type="ARBA" id="ARBA00022448"/>
    </source>
</evidence>
<feature type="transmembrane region" description="Helical" evidence="6">
    <location>
        <begin position="390"/>
        <end position="410"/>
    </location>
</feature>
<dbReference type="PANTHER" id="PTHR12778">
    <property type="entry name" value="SOLUTE CARRIER FAMILY 33 ACETYL-COA TRANSPORTER -RELATED"/>
    <property type="match status" value="1"/>
</dbReference>
<dbReference type="Gene3D" id="1.20.1250.20">
    <property type="entry name" value="MFS general substrate transporter like domains"/>
    <property type="match status" value="2"/>
</dbReference>
<feature type="transmembrane region" description="Helical" evidence="6">
    <location>
        <begin position="83"/>
        <end position="101"/>
    </location>
</feature>
<dbReference type="Pfam" id="PF07690">
    <property type="entry name" value="MFS_1"/>
    <property type="match status" value="1"/>
</dbReference>
<comment type="subcellular location">
    <subcellularLocation>
        <location evidence="1">Membrane</location>
        <topology evidence="1">Multi-pass membrane protein</topology>
    </subcellularLocation>
</comment>
<gene>
    <name evidence="7" type="ORF">FOA19_00655</name>
</gene>
<keyword evidence="3 6" id="KW-0812">Transmembrane</keyword>
<dbReference type="RefSeq" id="WP_149088874.1">
    <property type="nucleotide sequence ID" value="NZ_VKKY01000001.1"/>
</dbReference>
<organism evidence="7 8">
    <name type="scientific">Rufibacter hautae</name>
    <dbReference type="NCBI Taxonomy" id="2595005"/>
    <lineage>
        <taxon>Bacteria</taxon>
        <taxon>Pseudomonadati</taxon>
        <taxon>Bacteroidota</taxon>
        <taxon>Cytophagia</taxon>
        <taxon>Cytophagales</taxon>
        <taxon>Hymenobacteraceae</taxon>
        <taxon>Rufibacter</taxon>
    </lineage>
</organism>
<keyword evidence="5 6" id="KW-0472">Membrane</keyword>
<dbReference type="InterPro" id="IPR011701">
    <property type="entry name" value="MFS"/>
</dbReference>
<feature type="transmembrane region" description="Helical" evidence="6">
    <location>
        <begin position="46"/>
        <end position="63"/>
    </location>
</feature>
<sequence>MLPSVQENAPVRYFTFFYLYFMQGVPSGFALTALANFLTGQNVSPAAIGAFASAVGIPWVVQLGWGPLIDRFSSSSEGPYKRWVVFTQLLAFGASLLLLIVKEPSQQMGLLAALFFTHSLFASVQDASVDAMAISLVEDREKGRVNGFMRGGLLLGISFGAAGLSYLLHAYGFAVATGAMSAVLLLFTLLFMATPLYSQKAPGPTLQVQPGSTPAFRLVFTRLLRRLLGRESISVFGLVFLSYLCFSLFARSLSFHLIKSLGWSDQQLSLFQGSWGAAITLAVVLGGGYLADRVHLKRMYYITITVLAVFLVLFNGYLLGHSGEGWVKSGLVFWGLADPLFSVSSFPLLMAICDKRIAGSQFTAYMALINLSDVIGSFLCGWLLQVIFPPVIGLTAGFLLLVVVVSQLLVQVRKPTQTLESG</sequence>
<evidence type="ECO:0000256" key="6">
    <source>
        <dbReference type="SAM" id="Phobius"/>
    </source>
</evidence>
<dbReference type="PANTHER" id="PTHR12778:SF10">
    <property type="entry name" value="MAJOR FACILITATOR SUPERFAMILY DOMAIN-CONTAINING PROTEIN 3"/>
    <property type="match status" value="1"/>
</dbReference>
<feature type="transmembrane region" description="Helical" evidence="6">
    <location>
        <begin position="364"/>
        <end position="384"/>
    </location>
</feature>
<evidence type="ECO:0000256" key="5">
    <source>
        <dbReference type="ARBA" id="ARBA00023136"/>
    </source>
</evidence>
<name>A0A5B6TIN1_9BACT</name>
<dbReference type="InterPro" id="IPR036259">
    <property type="entry name" value="MFS_trans_sf"/>
</dbReference>
<keyword evidence="2" id="KW-0813">Transport</keyword>
<feature type="transmembrane region" description="Helical" evidence="6">
    <location>
        <begin position="20"/>
        <end position="39"/>
    </location>
</feature>
<evidence type="ECO:0000256" key="4">
    <source>
        <dbReference type="ARBA" id="ARBA00022989"/>
    </source>
</evidence>
<evidence type="ECO:0000256" key="3">
    <source>
        <dbReference type="ARBA" id="ARBA00022692"/>
    </source>
</evidence>
<dbReference type="AlphaFoldDB" id="A0A5B6TIN1"/>
<accession>A0A5B6TIN1</accession>
<feature type="transmembrane region" description="Helical" evidence="6">
    <location>
        <begin position="331"/>
        <end position="352"/>
    </location>
</feature>